<evidence type="ECO:0000256" key="3">
    <source>
        <dbReference type="ARBA" id="ARBA00023242"/>
    </source>
</evidence>
<dbReference type="GO" id="GO:0030686">
    <property type="term" value="C:90S preribosome"/>
    <property type="evidence" value="ECO:0007669"/>
    <property type="project" value="InterPro"/>
</dbReference>
<keyword evidence="3" id="KW-0539">Nucleus</keyword>
<dbReference type="Proteomes" id="UP001295684">
    <property type="component" value="Unassembled WGS sequence"/>
</dbReference>
<evidence type="ECO:0000313" key="6">
    <source>
        <dbReference type="EMBL" id="CAI2382829.1"/>
    </source>
</evidence>
<feature type="region of interest" description="Disordered" evidence="5">
    <location>
        <begin position="1"/>
        <end position="28"/>
    </location>
</feature>
<comment type="caution">
    <text evidence="6">The sequence shown here is derived from an EMBL/GenBank/DDBJ whole genome shotgun (WGS) entry which is preliminary data.</text>
</comment>
<feature type="coiled-coil region" evidence="4">
    <location>
        <begin position="39"/>
        <end position="92"/>
    </location>
</feature>
<dbReference type="GO" id="GO:0005730">
    <property type="term" value="C:nucleolus"/>
    <property type="evidence" value="ECO:0007669"/>
    <property type="project" value="UniProtKB-SubCell"/>
</dbReference>
<protein>
    <submittedName>
        <fullName evidence="6">Uncharacterized protein</fullName>
    </submittedName>
</protein>
<keyword evidence="7" id="KW-1185">Reference proteome</keyword>
<dbReference type="Pfam" id="PF15341">
    <property type="entry name" value="SLX9"/>
    <property type="match status" value="1"/>
</dbReference>
<dbReference type="InterPro" id="IPR028160">
    <property type="entry name" value="Slx9-like"/>
</dbReference>
<name>A0AAD1Y188_EUPCR</name>
<proteinExistence type="inferred from homology"/>
<organism evidence="6 7">
    <name type="scientific">Euplotes crassus</name>
    <dbReference type="NCBI Taxonomy" id="5936"/>
    <lineage>
        <taxon>Eukaryota</taxon>
        <taxon>Sar</taxon>
        <taxon>Alveolata</taxon>
        <taxon>Ciliophora</taxon>
        <taxon>Intramacronucleata</taxon>
        <taxon>Spirotrichea</taxon>
        <taxon>Hypotrichia</taxon>
        <taxon>Euplotida</taxon>
        <taxon>Euplotidae</taxon>
        <taxon>Moneuplotes</taxon>
    </lineage>
</organism>
<dbReference type="GO" id="GO:0030688">
    <property type="term" value="C:preribosome, small subunit precursor"/>
    <property type="evidence" value="ECO:0007669"/>
    <property type="project" value="InterPro"/>
</dbReference>
<comment type="subcellular location">
    <subcellularLocation>
        <location evidence="1">Nucleus</location>
        <location evidence="1">Nucleolus</location>
    </subcellularLocation>
</comment>
<evidence type="ECO:0000313" key="7">
    <source>
        <dbReference type="Proteomes" id="UP001295684"/>
    </source>
</evidence>
<evidence type="ECO:0000256" key="4">
    <source>
        <dbReference type="SAM" id="Coils"/>
    </source>
</evidence>
<accession>A0AAD1Y188</accession>
<dbReference type="EMBL" id="CAMPGE010025032">
    <property type="protein sequence ID" value="CAI2382829.1"/>
    <property type="molecule type" value="Genomic_DNA"/>
</dbReference>
<comment type="similarity">
    <text evidence="2">Belongs to the SLX9 family.</text>
</comment>
<dbReference type="AlphaFoldDB" id="A0AAD1Y188"/>
<evidence type="ECO:0000256" key="5">
    <source>
        <dbReference type="SAM" id="MobiDB-lite"/>
    </source>
</evidence>
<gene>
    <name evidence="6" type="ORF">ECRASSUSDP1_LOCUS24317</name>
</gene>
<sequence>MKTISKKNRATKKKSRGKKSKKKETGAFDGLADALGGSLKGVEKSMKTMENEKNRLKNSVVSKMKRRRIEKRDKMSKKLEEDQQKVQVIMNNDAFNENPLDILLNHVTNVVSTKKKEE</sequence>
<evidence type="ECO:0000256" key="2">
    <source>
        <dbReference type="ARBA" id="ARBA00011022"/>
    </source>
</evidence>
<evidence type="ECO:0000256" key="1">
    <source>
        <dbReference type="ARBA" id="ARBA00004604"/>
    </source>
</evidence>
<dbReference type="GO" id="GO:0000462">
    <property type="term" value="P:maturation of SSU-rRNA from tricistronic rRNA transcript (SSU-rRNA, 5.8S rRNA, LSU-rRNA)"/>
    <property type="evidence" value="ECO:0007669"/>
    <property type="project" value="InterPro"/>
</dbReference>
<feature type="compositionally biased region" description="Basic residues" evidence="5">
    <location>
        <begin position="1"/>
        <end position="22"/>
    </location>
</feature>
<reference evidence="6" key="1">
    <citation type="submission" date="2023-07" db="EMBL/GenBank/DDBJ databases">
        <authorList>
            <consortium name="AG Swart"/>
            <person name="Singh M."/>
            <person name="Singh A."/>
            <person name="Seah K."/>
            <person name="Emmerich C."/>
        </authorList>
    </citation>
    <scope>NUCLEOTIDE SEQUENCE</scope>
    <source>
        <strain evidence="6">DP1</strain>
    </source>
</reference>
<keyword evidence="4" id="KW-0175">Coiled coil</keyword>